<evidence type="ECO:0000259" key="3">
    <source>
        <dbReference type="SMART" id="SM00642"/>
    </source>
</evidence>
<dbReference type="AlphaFoldDB" id="K6W7T8"/>
<proteinExistence type="predicted"/>
<dbReference type="CDD" id="cd02857">
    <property type="entry name" value="E_set_CDase_PDE_N"/>
    <property type="match status" value="1"/>
</dbReference>
<dbReference type="InterPro" id="IPR014756">
    <property type="entry name" value="Ig_E-set"/>
</dbReference>
<evidence type="ECO:0000313" key="5">
    <source>
        <dbReference type="Proteomes" id="UP000008495"/>
    </source>
</evidence>
<keyword evidence="5" id="KW-1185">Reference proteome</keyword>
<dbReference type="Proteomes" id="UP000008495">
    <property type="component" value="Unassembled WGS sequence"/>
</dbReference>
<dbReference type="EMBL" id="BAGZ01000008">
    <property type="protein sequence ID" value="GAB77897.1"/>
    <property type="molecule type" value="Genomic_DNA"/>
</dbReference>
<keyword evidence="2 4" id="KW-0326">Glycosidase</keyword>
<dbReference type="PANTHER" id="PTHR10357">
    <property type="entry name" value="ALPHA-AMYLASE FAMILY MEMBER"/>
    <property type="match status" value="1"/>
</dbReference>
<evidence type="ECO:0000256" key="1">
    <source>
        <dbReference type="ARBA" id="ARBA00022801"/>
    </source>
</evidence>
<comment type="caution">
    <text evidence="4">The sequence shown here is derived from an EMBL/GenBank/DDBJ whole genome shotgun (WGS) entry which is preliminary data.</text>
</comment>
<protein>
    <submittedName>
        <fullName evidence="4">Putative glycosidase</fullName>
    </submittedName>
</protein>
<dbReference type="Gene3D" id="2.60.40.10">
    <property type="entry name" value="Immunoglobulins"/>
    <property type="match status" value="1"/>
</dbReference>
<dbReference type="InterPro" id="IPR006047">
    <property type="entry name" value="GH13_cat_dom"/>
</dbReference>
<reference evidence="4 5" key="1">
    <citation type="submission" date="2012-08" db="EMBL/GenBank/DDBJ databases">
        <title>Whole genome shotgun sequence of Austwickia chelonae NBRC 105200.</title>
        <authorList>
            <person name="Yoshida I."/>
            <person name="Hosoyama A."/>
            <person name="Tsuchikane K."/>
            <person name="Katsumata H."/>
            <person name="Ando Y."/>
            <person name="Ohji S."/>
            <person name="Hamada M."/>
            <person name="Tamura T."/>
            <person name="Yamazoe A."/>
            <person name="Yamazaki S."/>
            <person name="Fujita N."/>
        </authorList>
    </citation>
    <scope>NUCLEOTIDE SEQUENCE [LARGE SCALE GENOMIC DNA]</scope>
    <source>
        <strain evidence="4 5">NBRC 105200</strain>
    </source>
</reference>
<keyword evidence="1" id="KW-0378">Hydrolase</keyword>
<dbReference type="CDD" id="cd11338">
    <property type="entry name" value="AmyAc_CMD"/>
    <property type="match status" value="1"/>
</dbReference>
<dbReference type="eggNOG" id="COG0366">
    <property type="taxonomic scope" value="Bacteria"/>
</dbReference>
<evidence type="ECO:0000313" key="4">
    <source>
        <dbReference type="EMBL" id="GAB77897.1"/>
    </source>
</evidence>
<dbReference type="InterPro" id="IPR004185">
    <property type="entry name" value="Glyco_hydro_13_lg-like_dom"/>
</dbReference>
<dbReference type="GO" id="GO:0005975">
    <property type="term" value="P:carbohydrate metabolic process"/>
    <property type="evidence" value="ECO:0007669"/>
    <property type="project" value="InterPro"/>
</dbReference>
<dbReference type="SMART" id="SM00642">
    <property type="entry name" value="Aamy"/>
    <property type="match status" value="1"/>
</dbReference>
<organism evidence="4 5">
    <name type="scientific">Austwickia chelonae NBRC 105200</name>
    <dbReference type="NCBI Taxonomy" id="1184607"/>
    <lineage>
        <taxon>Bacteria</taxon>
        <taxon>Bacillati</taxon>
        <taxon>Actinomycetota</taxon>
        <taxon>Actinomycetes</taxon>
        <taxon>Micrococcales</taxon>
        <taxon>Dermatophilaceae</taxon>
        <taxon>Austwickia</taxon>
    </lineage>
</organism>
<dbReference type="Pfam" id="PF00128">
    <property type="entry name" value="Alpha-amylase"/>
    <property type="match status" value="1"/>
</dbReference>
<name>K6W7T8_9MICO</name>
<dbReference type="Gene3D" id="3.20.20.80">
    <property type="entry name" value="Glycosidases"/>
    <property type="match status" value="1"/>
</dbReference>
<accession>K6W7T8</accession>
<dbReference type="PANTHER" id="PTHR10357:SF210">
    <property type="entry name" value="MALTODEXTRIN GLUCOSIDASE"/>
    <property type="match status" value="1"/>
</dbReference>
<dbReference type="InterPro" id="IPR013783">
    <property type="entry name" value="Ig-like_fold"/>
</dbReference>
<sequence>MNVVSSLDLPHHDGSSLYVEDAHPSIGDQVRVRLRVPHPPDGQPEITQVHVRTTQDAEPCFVAAVPTRRTDSDTWWVATLPVVNPITHYRFLLHGGPWGYAWVNGTGIHVRDVPDIADFRVVATEAPPDWARESVVYQIFPDRYARSPAAALREPPSWADPADWADPVSAGERASAQFFGGDLDGITAHLADVLDLGATVLYLTPFFPATSSHRYDATSFDTVDPLLGGPEALIRLTRAAHDRGLRVIGDLTTNHTGYRHDWFRAAQEGPDSPEHGFYRFDPQGSPVCWLGVPSLPKLDHGSPELARRFFGPDGVVQRWLRPPYDLDGWRVDVANMTGRLGVEDRYDQVQRQMRAAVRAARPDGLLIAEHCHDLAGDLSGEGWHGAMNYSGFTRPLWTWLRAPQEAPSFLGLPVSVPRLGGEQVVATMADFGAQLPWAARSVSFNLAGSHDTTRIHTLVGGDPSLVEVALGLVVTMPGVPMVTYGDEIGMPGRFGEDGRRPMPWDRSELWSGALREAFRSLIAARRSSEALCVGGLRLVRVEDDALVFLRESRSECVLVHCARAGHPPLEVPVHRLPGLDGGRALHGRGPVWDGGRAFFTAEGPEVGLWAWAVSDPWC</sequence>
<dbReference type="InterPro" id="IPR017853">
    <property type="entry name" value="GH"/>
</dbReference>
<dbReference type="STRING" id="100225.SAMN05421595_0408"/>
<evidence type="ECO:0000256" key="2">
    <source>
        <dbReference type="ARBA" id="ARBA00023295"/>
    </source>
</evidence>
<dbReference type="OrthoDB" id="9043248at2"/>
<dbReference type="GO" id="GO:0004553">
    <property type="term" value="F:hydrolase activity, hydrolyzing O-glycosyl compounds"/>
    <property type="evidence" value="ECO:0007669"/>
    <property type="project" value="InterPro"/>
</dbReference>
<dbReference type="SUPFAM" id="SSF81296">
    <property type="entry name" value="E set domains"/>
    <property type="match status" value="1"/>
</dbReference>
<dbReference type="SUPFAM" id="SSF51445">
    <property type="entry name" value="(Trans)glycosidases"/>
    <property type="match status" value="1"/>
</dbReference>
<gene>
    <name evidence="4" type="ORF">AUCHE_08_01400</name>
</gene>
<feature type="domain" description="Glycosyl hydrolase family 13 catalytic" evidence="3">
    <location>
        <begin position="138"/>
        <end position="525"/>
    </location>
</feature>
<dbReference type="RefSeq" id="WP_006502649.1">
    <property type="nucleotide sequence ID" value="NZ_BAGZ01000008.1"/>
</dbReference>